<dbReference type="AlphaFoldDB" id="A0A6G7YSC0"/>
<keyword evidence="2" id="KW-1185">Reference proteome</keyword>
<evidence type="ECO:0000313" key="1">
    <source>
        <dbReference type="EMBL" id="QIK79632.1"/>
    </source>
</evidence>
<dbReference type="Proteomes" id="UP000503222">
    <property type="component" value="Chromosome"/>
</dbReference>
<protein>
    <submittedName>
        <fullName evidence="1">Uncharacterized protein</fullName>
    </submittedName>
</protein>
<accession>A0A6G7YSC0</accession>
<gene>
    <name evidence="1" type="ORF">G7077_12675</name>
</gene>
<dbReference type="KEGG" id="spii:G7077_12675"/>
<organism evidence="1 2">
    <name type="scientific">Sphingomonas piscis</name>
    <dbReference type="NCBI Taxonomy" id="2714943"/>
    <lineage>
        <taxon>Bacteria</taxon>
        <taxon>Pseudomonadati</taxon>
        <taxon>Pseudomonadota</taxon>
        <taxon>Alphaproteobacteria</taxon>
        <taxon>Sphingomonadales</taxon>
        <taxon>Sphingomonadaceae</taxon>
        <taxon>Sphingomonas</taxon>
    </lineage>
</organism>
<sequence>MSTLTVAGHELQFSDCRETGQAGPTTCTLSIDGEPVVRRFLWWSSEPLRFHQSPLEYNGDILVPMWALTSFYLVRINPRTLTLKRLSRGFGFMRLLRVAGDEAEFSTWWDDREKHIVKLA</sequence>
<proteinExistence type="predicted"/>
<dbReference type="EMBL" id="CP049869">
    <property type="protein sequence ID" value="QIK79632.1"/>
    <property type="molecule type" value="Genomic_DNA"/>
</dbReference>
<dbReference type="RefSeq" id="WP_166412019.1">
    <property type="nucleotide sequence ID" value="NZ_CP049869.1"/>
</dbReference>
<reference evidence="1 2" key="1">
    <citation type="submission" date="2020-03" db="EMBL/GenBank/DDBJ databases">
        <title>Sphingomonas sp. nov., isolated from fish.</title>
        <authorList>
            <person name="Hyun D.-W."/>
            <person name="Bae J.-W."/>
        </authorList>
    </citation>
    <scope>NUCLEOTIDE SEQUENCE [LARGE SCALE GENOMIC DNA]</scope>
    <source>
        <strain evidence="1 2">HDW15B</strain>
    </source>
</reference>
<name>A0A6G7YSC0_9SPHN</name>
<evidence type="ECO:0000313" key="2">
    <source>
        <dbReference type="Proteomes" id="UP000503222"/>
    </source>
</evidence>